<sequence length="292" mass="32209">MRSHLKVPRVGQHIHHVRFASTAPVKSYWGLRNPASLFWHQKLSPTAKYFSGILAAATAVSHVHPNVLVTVGPPVAVAGYFIARRLNYLHYKASLALVRPADASAWADEDAIVRVWSYKEEDLATAIRGIENRFGHFQAQVVELVEKRVVDYVAAQEQSGVQTGIARSLVDENSQVVVHMGSSFETFVTSQAKVIDQEGNDAVVEYIKCSVPYYSSKNAALRRRLGVAEVSMLAVPDGSESEDYTDYRIHIDLCPYQFFGKPEGFGSLSGCGIMSSSTHKPATQKTSESNEH</sequence>
<protein>
    <submittedName>
        <fullName evidence="1">Uncharacterized protein</fullName>
    </submittedName>
</protein>
<name>A0ACD0WRP7_CLALS</name>
<evidence type="ECO:0000313" key="1">
    <source>
        <dbReference type="EMBL" id="QFZ30075.1"/>
    </source>
</evidence>
<dbReference type="Proteomes" id="UP000326582">
    <property type="component" value="Chromosome 7"/>
</dbReference>
<dbReference type="EMBL" id="CP038490">
    <property type="protein sequence ID" value="QFZ30075.1"/>
    <property type="molecule type" value="Genomic_DNA"/>
</dbReference>
<reference evidence="2" key="1">
    <citation type="journal article" date="2019" name="MBio">
        <title>Comparative genomics for the elucidation of multidrug resistance (MDR) in Candida lusitaniae.</title>
        <authorList>
            <person name="Kannan A."/>
            <person name="Asner S.A."/>
            <person name="Trachsel E."/>
            <person name="Kelly S."/>
            <person name="Parker J."/>
            <person name="Sanglard D."/>
        </authorList>
    </citation>
    <scope>NUCLEOTIDE SEQUENCE [LARGE SCALE GENOMIC DNA]</scope>
    <source>
        <strain evidence="2">P1</strain>
    </source>
</reference>
<keyword evidence="2" id="KW-1185">Reference proteome</keyword>
<gene>
    <name evidence="1" type="ORF">EJF14_70142</name>
</gene>
<accession>A0ACD0WRP7</accession>
<proteinExistence type="predicted"/>
<organism evidence="1 2">
    <name type="scientific">Clavispora lusitaniae</name>
    <name type="common">Candida lusitaniae</name>
    <dbReference type="NCBI Taxonomy" id="36911"/>
    <lineage>
        <taxon>Eukaryota</taxon>
        <taxon>Fungi</taxon>
        <taxon>Dikarya</taxon>
        <taxon>Ascomycota</taxon>
        <taxon>Saccharomycotina</taxon>
        <taxon>Pichiomycetes</taxon>
        <taxon>Metschnikowiaceae</taxon>
        <taxon>Clavispora</taxon>
    </lineage>
</organism>
<evidence type="ECO:0000313" key="2">
    <source>
        <dbReference type="Proteomes" id="UP000326582"/>
    </source>
</evidence>